<protein>
    <recommendedName>
        <fullName evidence="1">GAF domain-containing protein</fullName>
    </recommendedName>
</protein>
<dbReference type="Gene3D" id="3.30.450.40">
    <property type="match status" value="1"/>
</dbReference>
<feature type="domain" description="GAF" evidence="1">
    <location>
        <begin position="24"/>
        <end position="171"/>
    </location>
</feature>
<proteinExistence type="predicted"/>
<sequence length="187" mass="20512">MADKEKNYFEALYQVAKVVNSSLDPSQVLDEIVTSVSQAIGAKASAIRLLDPRRKELVMGAAHGLSEGYLRKGKVLVDKSGLDKEALKGGPVCILDAQNDPGFQYGDRAKNEGIKSICVVPLKVGKRAIGVLRVYSDAERQWSEGEERFLEAAANLSAIALDNARLHRALKTDYNLLVAHEYRLDDN</sequence>
<dbReference type="InterPro" id="IPR029016">
    <property type="entry name" value="GAF-like_dom_sf"/>
</dbReference>
<evidence type="ECO:0000259" key="1">
    <source>
        <dbReference type="SMART" id="SM00065"/>
    </source>
</evidence>
<dbReference type="KEGG" id="dmp:FAK_12260"/>
<keyword evidence="3" id="KW-1185">Reference proteome</keyword>
<gene>
    <name evidence="2" type="ORF">FAK_12260</name>
</gene>
<accession>A0AAU9EB99</accession>
<dbReference type="SUPFAM" id="SSF55781">
    <property type="entry name" value="GAF domain-like"/>
    <property type="match status" value="1"/>
</dbReference>
<reference evidence="3" key="1">
    <citation type="journal article" date="2023" name="Arch. Microbiol.">
        <title>Desulfoferula mesophilus gen. nov. sp. nov., a mesophilic sulfate-reducing bacterium isolated from a brackish lake sediment.</title>
        <authorList>
            <person name="Watanabe T."/>
            <person name="Yabe T."/>
            <person name="Tsuji J.M."/>
            <person name="Fukui M."/>
        </authorList>
    </citation>
    <scope>NUCLEOTIDE SEQUENCE [LARGE SCALE GENOMIC DNA]</scope>
    <source>
        <strain evidence="3">12FAK</strain>
    </source>
</reference>
<evidence type="ECO:0000313" key="3">
    <source>
        <dbReference type="Proteomes" id="UP001366166"/>
    </source>
</evidence>
<dbReference type="AlphaFoldDB" id="A0AAU9EB99"/>
<dbReference type="SMART" id="SM00065">
    <property type="entry name" value="GAF"/>
    <property type="match status" value="1"/>
</dbReference>
<dbReference type="RefSeq" id="WP_338605886.1">
    <property type="nucleotide sequence ID" value="NZ_AP028679.1"/>
</dbReference>
<dbReference type="EMBL" id="AP028679">
    <property type="protein sequence ID" value="BEQ14160.1"/>
    <property type="molecule type" value="Genomic_DNA"/>
</dbReference>
<name>A0AAU9EB99_9BACT</name>
<dbReference type="InterPro" id="IPR003018">
    <property type="entry name" value="GAF"/>
</dbReference>
<organism evidence="2 3">
    <name type="scientific">Desulfoferula mesophila</name>
    <dbReference type="NCBI Taxonomy" id="3058419"/>
    <lineage>
        <taxon>Bacteria</taxon>
        <taxon>Pseudomonadati</taxon>
        <taxon>Thermodesulfobacteriota</taxon>
        <taxon>Desulfarculia</taxon>
        <taxon>Desulfarculales</taxon>
        <taxon>Desulfarculaceae</taxon>
        <taxon>Desulfoferula</taxon>
    </lineage>
</organism>
<dbReference type="Proteomes" id="UP001366166">
    <property type="component" value="Chromosome"/>
</dbReference>
<evidence type="ECO:0000313" key="2">
    <source>
        <dbReference type="EMBL" id="BEQ14160.1"/>
    </source>
</evidence>
<dbReference type="Pfam" id="PF01590">
    <property type="entry name" value="GAF"/>
    <property type="match status" value="1"/>
</dbReference>